<proteinExistence type="predicted"/>
<dbReference type="GeneID" id="54467223"/>
<evidence type="ECO:0008006" key="4">
    <source>
        <dbReference type="Google" id="ProtNLM"/>
    </source>
</evidence>
<name>A0A6A6XZ30_9PEZI</name>
<dbReference type="AlphaFoldDB" id="A0A6A6XZ30"/>
<dbReference type="OrthoDB" id="5410873at2759"/>
<evidence type="ECO:0000313" key="3">
    <source>
        <dbReference type="RefSeq" id="XP_033568790.1"/>
    </source>
</evidence>
<dbReference type="EMBL" id="MU003727">
    <property type="protein sequence ID" value="KAF2801826.1"/>
    <property type="molecule type" value="Genomic_DNA"/>
</dbReference>
<gene>
    <name evidence="1 3" type="ORF">BDZ99DRAFT_528041</name>
</gene>
<reference evidence="3" key="3">
    <citation type="submission" date="2025-04" db="UniProtKB">
        <authorList>
            <consortium name="RefSeq"/>
        </authorList>
    </citation>
    <scope>IDENTIFICATION</scope>
    <source>
        <strain evidence="3">CBS 304.34</strain>
    </source>
</reference>
<evidence type="ECO:0000313" key="1">
    <source>
        <dbReference type="EMBL" id="KAF2801826.1"/>
    </source>
</evidence>
<protein>
    <recommendedName>
        <fullName evidence="4">F-box domain-containing protein</fullName>
    </recommendedName>
</protein>
<dbReference type="Proteomes" id="UP000504636">
    <property type="component" value="Unplaced"/>
</dbReference>
<dbReference type="RefSeq" id="XP_033568790.1">
    <property type="nucleotide sequence ID" value="XM_033726330.1"/>
</dbReference>
<keyword evidence="2" id="KW-1185">Reference proteome</keyword>
<reference evidence="1 3" key="1">
    <citation type="journal article" date="2020" name="Stud. Mycol.">
        <title>101 Dothideomycetes genomes: a test case for predicting lifestyles and emergence of pathogens.</title>
        <authorList>
            <person name="Haridas S."/>
            <person name="Albert R."/>
            <person name="Binder M."/>
            <person name="Bloem J."/>
            <person name="Labutti K."/>
            <person name="Salamov A."/>
            <person name="Andreopoulos B."/>
            <person name="Baker S."/>
            <person name="Barry K."/>
            <person name="Bills G."/>
            <person name="Bluhm B."/>
            <person name="Cannon C."/>
            <person name="Castanera R."/>
            <person name="Culley D."/>
            <person name="Daum C."/>
            <person name="Ezra D."/>
            <person name="Gonzalez J."/>
            <person name="Henrissat B."/>
            <person name="Kuo A."/>
            <person name="Liang C."/>
            <person name="Lipzen A."/>
            <person name="Lutzoni F."/>
            <person name="Magnuson J."/>
            <person name="Mondo S."/>
            <person name="Nolan M."/>
            <person name="Ohm R."/>
            <person name="Pangilinan J."/>
            <person name="Park H.-J."/>
            <person name="Ramirez L."/>
            <person name="Alfaro M."/>
            <person name="Sun H."/>
            <person name="Tritt A."/>
            <person name="Yoshinaga Y."/>
            <person name="Zwiers L.-H."/>
            <person name="Turgeon B."/>
            <person name="Goodwin S."/>
            <person name="Spatafora J."/>
            <person name="Crous P."/>
            <person name="Grigoriev I."/>
        </authorList>
    </citation>
    <scope>NUCLEOTIDE SEQUENCE</scope>
    <source>
        <strain evidence="1 3">CBS 304.34</strain>
    </source>
</reference>
<organism evidence="1">
    <name type="scientific">Mytilinidion resinicola</name>
    <dbReference type="NCBI Taxonomy" id="574789"/>
    <lineage>
        <taxon>Eukaryota</taxon>
        <taxon>Fungi</taxon>
        <taxon>Dikarya</taxon>
        <taxon>Ascomycota</taxon>
        <taxon>Pezizomycotina</taxon>
        <taxon>Dothideomycetes</taxon>
        <taxon>Pleosporomycetidae</taxon>
        <taxon>Mytilinidiales</taxon>
        <taxon>Mytilinidiaceae</taxon>
        <taxon>Mytilinidion</taxon>
    </lineage>
</organism>
<sequence>MACPLVDVPDEIQMLIAHELGDDNYALINLSRTCTRYRSLLAPTVFHTITLKNTAKSATSVLTVSKSQHAQYVRKLVFVGTLAMFDFVADDGFDGDDGTSQDPATMITNAERLEKMLPTRFSRSWGTKLLSKPLRVERSI</sequence>
<evidence type="ECO:0000313" key="2">
    <source>
        <dbReference type="Proteomes" id="UP000504636"/>
    </source>
</evidence>
<reference evidence="3" key="2">
    <citation type="submission" date="2020-04" db="EMBL/GenBank/DDBJ databases">
        <authorList>
            <consortium name="NCBI Genome Project"/>
        </authorList>
    </citation>
    <scope>NUCLEOTIDE SEQUENCE</scope>
    <source>
        <strain evidence="3">CBS 304.34</strain>
    </source>
</reference>
<accession>A0A6A6XZ30</accession>